<keyword evidence="2" id="KW-0645">Protease</keyword>
<sequence length="243" mass="26229">MTRTPRILAIGGGGFLMEGRFSSIDRELLRLTGRDRPRVCLIPTPAGDAEELIQRFHAAYGERCEAWQLTPFRKPGPRALGLRSFADELLGFDAVFVSGGNTRSALGVWREWGIDEALRAAHRAGVLLAGMSAGALCWFEAGFTDSFGDGYAPLQGLGVLEGGCSAHHRDGSERTACLIQAIRSGEMPRTLAIDDFAAVLFESGRPRVNYSWVPGAAARYLVRAGDVVREEPVEGARKVLAGP</sequence>
<dbReference type="RefSeq" id="WP_193778583.1">
    <property type="nucleotide sequence ID" value="NZ_JADDOJ010000001.1"/>
</dbReference>
<protein>
    <submittedName>
        <fullName evidence="5">Peptidase E</fullName>
    </submittedName>
</protein>
<evidence type="ECO:0000256" key="2">
    <source>
        <dbReference type="ARBA" id="ARBA00022670"/>
    </source>
</evidence>
<gene>
    <name evidence="5" type="ORF">IM725_00435</name>
</gene>
<dbReference type="PANTHER" id="PTHR20842">
    <property type="entry name" value="PROTEASE S51 ALPHA-ASPARTYL DIPEPTIDASE"/>
    <property type="match status" value="1"/>
</dbReference>
<dbReference type="PANTHER" id="PTHR20842:SF0">
    <property type="entry name" value="ALPHA-ASPARTYL DIPEPTIDASE"/>
    <property type="match status" value="1"/>
</dbReference>
<evidence type="ECO:0000313" key="6">
    <source>
        <dbReference type="Proteomes" id="UP000715965"/>
    </source>
</evidence>
<dbReference type="CDD" id="cd03146">
    <property type="entry name" value="GAT1_Peptidase_E"/>
    <property type="match status" value="1"/>
</dbReference>
<dbReference type="SUPFAM" id="SSF52317">
    <property type="entry name" value="Class I glutamine amidotransferase-like"/>
    <property type="match status" value="1"/>
</dbReference>
<comment type="similarity">
    <text evidence="1">Belongs to the peptidase S51 family.</text>
</comment>
<dbReference type="Pfam" id="PF03575">
    <property type="entry name" value="Peptidase_S51"/>
    <property type="match status" value="1"/>
</dbReference>
<reference evidence="5 6" key="1">
    <citation type="submission" date="2020-10" db="EMBL/GenBank/DDBJ databases">
        <title>Draft genome of Ramlibacter aquaticus LMG 30558.</title>
        <authorList>
            <person name="Props R."/>
        </authorList>
    </citation>
    <scope>NUCLEOTIDE SEQUENCE [LARGE SCALE GENOMIC DNA]</scope>
    <source>
        <strain evidence="5 6">LMG 30558</strain>
    </source>
</reference>
<organism evidence="5 6">
    <name type="scientific">Ramlibacter aquaticus</name>
    <dbReference type="NCBI Taxonomy" id="2780094"/>
    <lineage>
        <taxon>Bacteria</taxon>
        <taxon>Pseudomonadati</taxon>
        <taxon>Pseudomonadota</taxon>
        <taxon>Betaproteobacteria</taxon>
        <taxon>Burkholderiales</taxon>
        <taxon>Comamonadaceae</taxon>
        <taxon>Ramlibacter</taxon>
    </lineage>
</organism>
<dbReference type="InterPro" id="IPR005320">
    <property type="entry name" value="Peptidase_S51"/>
</dbReference>
<evidence type="ECO:0000256" key="3">
    <source>
        <dbReference type="ARBA" id="ARBA00022801"/>
    </source>
</evidence>
<proteinExistence type="inferred from homology"/>
<evidence type="ECO:0000256" key="1">
    <source>
        <dbReference type="ARBA" id="ARBA00006534"/>
    </source>
</evidence>
<dbReference type="EMBL" id="JADDOJ010000001">
    <property type="protein sequence ID" value="MBE7939035.1"/>
    <property type="molecule type" value="Genomic_DNA"/>
</dbReference>
<evidence type="ECO:0000256" key="4">
    <source>
        <dbReference type="ARBA" id="ARBA00022825"/>
    </source>
</evidence>
<keyword evidence="3" id="KW-0378">Hydrolase</keyword>
<name>A0ABR9S9R2_9BURK</name>
<accession>A0ABR9S9R2</accession>
<dbReference type="InterPro" id="IPR029062">
    <property type="entry name" value="Class_I_gatase-like"/>
</dbReference>
<comment type="caution">
    <text evidence="5">The sequence shown here is derived from an EMBL/GenBank/DDBJ whole genome shotgun (WGS) entry which is preliminary data.</text>
</comment>
<dbReference type="Proteomes" id="UP000715965">
    <property type="component" value="Unassembled WGS sequence"/>
</dbReference>
<keyword evidence="4" id="KW-0720">Serine protease</keyword>
<evidence type="ECO:0000313" key="5">
    <source>
        <dbReference type="EMBL" id="MBE7939035.1"/>
    </source>
</evidence>
<dbReference type="Gene3D" id="3.40.50.880">
    <property type="match status" value="1"/>
</dbReference>
<keyword evidence="6" id="KW-1185">Reference proteome</keyword>